<sequence length="113" mass="12622">MATTRPDSYAQRLISKTHSTLSDGICAKKGTLDWCSANSIDQPQWQDYSDPRGVRTAWSSGVVVQGREYRATLWRDYRFLDHSREEAAEIAYKALVGVPSSSAPYARGYGSSR</sequence>
<protein>
    <submittedName>
        <fullName evidence="1">Uncharacterized protein</fullName>
    </submittedName>
</protein>
<dbReference type="EMBL" id="MU004622">
    <property type="protein sequence ID" value="KAF2647418.1"/>
    <property type="molecule type" value="Genomic_DNA"/>
</dbReference>
<proteinExistence type="predicted"/>
<dbReference type="OrthoDB" id="5418749at2759"/>
<evidence type="ECO:0000313" key="2">
    <source>
        <dbReference type="Proteomes" id="UP000799324"/>
    </source>
</evidence>
<evidence type="ECO:0000313" key="1">
    <source>
        <dbReference type="EMBL" id="KAF2647418.1"/>
    </source>
</evidence>
<dbReference type="PANTHER" id="PTHR42030">
    <property type="entry name" value="DRBM DOMAIN-CONTAINING PROTEIN"/>
    <property type="match status" value="1"/>
</dbReference>
<organism evidence="1 2">
    <name type="scientific">Lophiostoma macrostomum CBS 122681</name>
    <dbReference type="NCBI Taxonomy" id="1314788"/>
    <lineage>
        <taxon>Eukaryota</taxon>
        <taxon>Fungi</taxon>
        <taxon>Dikarya</taxon>
        <taxon>Ascomycota</taxon>
        <taxon>Pezizomycotina</taxon>
        <taxon>Dothideomycetes</taxon>
        <taxon>Pleosporomycetidae</taxon>
        <taxon>Pleosporales</taxon>
        <taxon>Lophiostomataceae</taxon>
        <taxon>Lophiostoma</taxon>
    </lineage>
</organism>
<reference evidence="1" key="1">
    <citation type="journal article" date="2020" name="Stud. Mycol.">
        <title>101 Dothideomycetes genomes: a test case for predicting lifestyles and emergence of pathogens.</title>
        <authorList>
            <person name="Haridas S."/>
            <person name="Albert R."/>
            <person name="Binder M."/>
            <person name="Bloem J."/>
            <person name="Labutti K."/>
            <person name="Salamov A."/>
            <person name="Andreopoulos B."/>
            <person name="Baker S."/>
            <person name="Barry K."/>
            <person name="Bills G."/>
            <person name="Bluhm B."/>
            <person name="Cannon C."/>
            <person name="Castanera R."/>
            <person name="Culley D."/>
            <person name="Daum C."/>
            <person name="Ezra D."/>
            <person name="Gonzalez J."/>
            <person name="Henrissat B."/>
            <person name="Kuo A."/>
            <person name="Liang C."/>
            <person name="Lipzen A."/>
            <person name="Lutzoni F."/>
            <person name="Magnuson J."/>
            <person name="Mondo S."/>
            <person name="Nolan M."/>
            <person name="Ohm R."/>
            <person name="Pangilinan J."/>
            <person name="Park H.-J."/>
            <person name="Ramirez L."/>
            <person name="Alfaro M."/>
            <person name="Sun H."/>
            <person name="Tritt A."/>
            <person name="Yoshinaga Y."/>
            <person name="Zwiers L.-H."/>
            <person name="Turgeon B."/>
            <person name="Goodwin S."/>
            <person name="Spatafora J."/>
            <person name="Crous P."/>
            <person name="Grigoriev I."/>
        </authorList>
    </citation>
    <scope>NUCLEOTIDE SEQUENCE</scope>
    <source>
        <strain evidence="1">CBS 122681</strain>
    </source>
</reference>
<name>A0A6A6SM20_9PLEO</name>
<dbReference type="Proteomes" id="UP000799324">
    <property type="component" value="Unassembled WGS sequence"/>
</dbReference>
<keyword evidence="2" id="KW-1185">Reference proteome</keyword>
<dbReference type="PANTHER" id="PTHR42030:SF1">
    <property type="entry name" value="DRBM DOMAIN-CONTAINING PROTEIN"/>
    <property type="match status" value="1"/>
</dbReference>
<dbReference type="SUPFAM" id="SSF54768">
    <property type="entry name" value="dsRNA-binding domain-like"/>
    <property type="match status" value="1"/>
</dbReference>
<dbReference type="AlphaFoldDB" id="A0A6A6SM20"/>
<gene>
    <name evidence="1" type="ORF">K491DRAFT_614626</name>
</gene>
<accession>A0A6A6SM20</accession>